<keyword evidence="2 4" id="KW-0560">Oxidoreductase</keyword>
<dbReference type="Proteomes" id="UP000318331">
    <property type="component" value="Unassembled WGS sequence"/>
</dbReference>
<dbReference type="InterPro" id="IPR015590">
    <property type="entry name" value="Aldehyde_DH_dom"/>
</dbReference>
<dbReference type="FunFam" id="3.40.605.10:FF:000001">
    <property type="entry name" value="Aldehyde dehydrogenase 1"/>
    <property type="match status" value="1"/>
</dbReference>
<reference evidence="6 7" key="1">
    <citation type="submission" date="2019-06" db="EMBL/GenBank/DDBJ databases">
        <title>Sequencing the genomes of 1000 actinobacteria strains.</title>
        <authorList>
            <person name="Klenk H.-P."/>
        </authorList>
    </citation>
    <scope>NUCLEOTIDE SEQUENCE [LARGE SCALE GENOMIC DNA]</scope>
    <source>
        <strain evidence="6 7">DSM 18031</strain>
    </source>
</reference>
<sequence length="507" mass="54963">MTVYAQPGTPGSVITFQEQYENFIGGQWVPPVEGQYFDVTTPVTGQAFTRAPRSTAPDVELALDAAWEAFPAWSKLSATQRAEILWKIGDRIDENLEKIAVADTWDNGKPVRETLAADIPLAADHFRYFAAAIRAQESNTNEVNEDLVAYHFQEPLGVVGQIIPWNFPILMAAWKIAPALAAGNTIVLKPASETPVSLLEFVKSFEDLLPAGVLNIVNGAGSKVGNALANSTRIRKIAFTGSTSVGRSIAQSAANLIIPATLELGGKSPNVFFADVADKDDAFYQKALEGFSLFQLNQGEICTCPSRALVQESIYEKFLTDAVARVESAIQGNPLDTNTQVGAQVSENQMNTILGYIKVGKEEGAEVLTGGERNILEGDLAGGFYVKPTVFKGQNSMRVFQEEIFGPVLSVTSFTDFDDAISIANDTIYGLGAGVWSRSGRIQYKAGRAIQAGRVWTNTYHNYPAGAAFGGYKESGIGRETHKMVLDAYQQTKNLLVSYSEEPQGLY</sequence>
<evidence type="ECO:0000256" key="4">
    <source>
        <dbReference type="RuleBase" id="RU003345"/>
    </source>
</evidence>
<dbReference type="Gene3D" id="3.40.309.10">
    <property type="entry name" value="Aldehyde Dehydrogenase, Chain A, domain 2"/>
    <property type="match status" value="1"/>
</dbReference>
<dbReference type="PANTHER" id="PTHR43111:SF1">
    <property type="entry name" value="ALDEHYDE DEHYDROGENASE B-RELATED"/>
    <property type="match status" value="1"/>
</dbReference>
<dbReference type="SUPFAM" id="SSF53720">
    <property type="entry name" value="ALDH-like"/>
    <property type="match status" value="1"/>
</dbReference>
<dbReference type="InterPro" id="IPR029510">
    <property type="entry name" value="Ald_DH_CS_GLU"/>
</dbReference>
<dbReference type="InterPro" id="IPR016161">
    <property type="entry name" value="Ald_DH/histidinol_DH"/>
</dbReference>
<evidence type="ECO:0000256" key="3">
    <source>
        <dbReference type="PROSITE-ProRule" id="PRU10007"/>
    </source>
</evidence>
<dbReference type="InterPro" id="IPR016163">
    <property type="entry name" value="Ald_DH_C"/>
</dbReference>
<accession>A0A543HTC7</accession>
<dbReference type="PROSITE" id="PS00687">
    <property type="entry name" value="ALDEHYDE_DEHYDR_GLU"/>
    <property type="match status" value="1"/>
</dbReference>
<dbReference type="OrthoDB" id="6882680at2"/>
<organism evidence="6 7">
    <name type="scientific">Klugiella xanthotipulae</name>
    <dbReference type="NCBI Taxonomy" id="244735"/>
    <lineage>
        <taxon>Bacteria</taxon>
        <taxon>Bacillati</taxon>
        <taxon>Actinomycetota</taxon>
        <taxon>Actinomycetes</taxon>
        <taxon>Micrococcales</taxon>
        <taxon>Microbacteriaceae</taxon>
        <taxon>Klugiella</taxon>
    </lineage>
</organism>
<dbReference type="RefSeq" id="WP_141918641.1">
    <property type="nucleotide sequence ID" value="NZ_BAAAYS010000006.1"/>
</dbReference>
<dbReference type="InterPro" id="IPR016162">
    <property type="entry name" value="Ald_DH_N"/>
</dbReference>
<evidence type="ECO:0000256" key="2">
    <source>
        <dbReference type="ARBA" id="ARBA00023002"/>
    </source>
</evidence>
<evidence type="ECO:0000313" key="7">
    <source>
        <dbReference type="Proteomes" id="UP000318331"/>
    </source>
</evidence>
<dbReference type="PANTHER" id="PTHR43111">
    <property type="entry name" value="ALDEHYDE DEHYDROGENASE B-RELATED"/>
    <property type="match status" value="1"/>
</dbReference>
<dbReference type="AlphaFoldDB" id="A0A543HTC7"/>
<evidence type="ECO:0000313" key="6">
    <source>
        <dbReference type="EMBL" id="TQM61540.1"/>
    </source>
</evidence>
<dbReference type="Gene3D" id="3.40.605.10">
    <property type="entry name" value="Aldehyde Dehydrogenase, Chain A, domain 1"/>
    <property type="match status" value="1"/>
</dbReference>
<protein>
    <submittedName>
        <fullName evidence="6">Aldehyde dehydrogenase</fullName>
    </submittedName>
</protein>
<dbReference type="Pfam" id="PF00171">
    <property type="entry name" value="Aldedh"/>
    <property type="match status" value="1"/>
</dbReference>
<feature type="domain" description="Aldehyde dehydrogenase" evidence="5">
    <location>
        <begin position="28"/>
        <end position="494"/>
    </location>
</feature>
<name>A0A543HTC7_9MICO</name>
<evidence type="ECO:0000259" key="5">
    <source>
        <dbReference type="Pfam" id="PF00171"/>
    </source>
</evidence>
<dbReference type="FunFam" id="3.40.309.10:FF:000012">
    <property type="entry name" value="Betaine aldehyde dehydrogenase"/>
    <property type="match status" value="1"/>
</dbReference>
<comment type="similarity">
    <text evidence="1 4">Belongs to the aldehyde dehydrogenase family.</text>
</comment>
<dbReference type="EMBL" id="VFPN01000003">
    <property type="protein sequence ID" value="TQM61540.1"/>
    <property type="molecule type" value="Genomic_DNA"/>
</dbReference>
<comment type="caution">
    <text evidence="6">The sequence shown here is derived from an EMBL/GenBank/DDBJ whole genome shotgun (WGS) entry which is preliminary data.</text>
</comment>
<evidence type="ECO:0000256" key="1">
    <source>
        <dbReference type="ARBA" id="ARBA00009986"/>
    </source>
</evidence>
<proteinExistence type="inferred from homology"/>
<feature type="active site" evidence="3">
    <location>
        <position position="263"/>
    </location>
</feature>
<dbReference type="CDD" id="cd07559">
    <property type="entry name" value="ALDH_ACDHII_AcoD-like"/>
    <property type="match status" value="1"/>
</dbReference>
<keyword evidence="7" id="KW-1185">Reference proteome</keyword>
<gene>
    <name evidence="6" type="ORF">FB466_2496</name>
</gene>
<dbReference type="GO" id="GO:0016620">
    <property type="term" value="F:oxidoreductase activity, acting on the aldehyde or oxo group of donors, NAD or NADP as acceptor"/>
    <property type="evidence" value="ECO:0007669"/>
    <property type="project" value="InterPro"/>
</dbReference>